<protein>
    <submittedName>
        <fullName evidence="1">Uncharacterized protein</fullName>
    </submittedName>
</protein>
<reference evidence="1" key="1">
    <citation type="submission" date="2019-09" db="EMBL/GenBank/DDBJ databases">
        <title>Characterisation of the sponge microbiome using genome-centric metagenomics.</title>
        <authorList>
            <person name="Engelberts J.P."/>
            <person name="Robbins S.J."/>
            <person name="De Goeij J.M."/>
            <person name="Aranda M."/>
            <person name="Bell S.C."/>
            <person name="Webster N.S."/>
        </authorList>
    </citation>
    <scope>NUCLEOTIDE SEQUENCE</scope>
    <source>
        <strain evidence="1">SB0664_bin_27</strain>
    </source>
</reference>
<dbReference type="EMBL" id="VXRG01000164">
    <property type="protein sequence ID" value="MXY95624.1"/>
    <property type="molecule type" value="Genomic_DNA"/>
</dbReference>
<dbReference type="AlphaFoldDB" id="A0A6B0YX11"/>
<organism evidence="1">
    <name type="scientific">Caldilineaceae bacterium SB0664_bin_27</name>
    <dbReference type="NCBI Taxonomy" id="2605260"/>
    <lineage>
        <taxon>Bacteria</taxon>
        <taxon>Bacillati</taxon>
        <taxon>Chloroflexota</taxon>
        <taxon>Caldilineae</taxon>
        <taxon>Caldilineales</taxon>
        <taxon>Caldilineaceae</taxon>
    </lineage>
</organism>
<accession>A0A6B0YX11</accession>
<proteinExistence type="predicted"/>
<gene>
    <name evidence="1" type="ORF">F4Y42_19480</name>
</gene>
<sequence length="421" mass="46976">MEGAELANTQTREAYPIAVDNFGLASLDELVGDLIVYRNLEPITRRIPGLKSARHQLGLPAPSVPRKQEKSYAQVALWILEQAQERRDSTVEELLFIGDTLSGDGNTFQVMRTLRSADEPPRDNGEMAGHADDVVMPSACFIGNEKAGEPEDFVADEETGMFEGNRWSQLVDWIKWAQGNGLRLDENTAVVLDLDKTAIGARGRNNRAIDVARLKGLYRTVGSLLGEKFNASLFAQHYELLNRAHYHHLTGDNQDYLAYICLVLNNEGLDCTDLLERIEDGAVQTFEQFVRYAEVCIAGGGRVSEAMRQAHEAVNMAVALGDPTPFKQFRREEFVATLEHMNNLADDVPAEERLSQEICITQEVREAVLWLKERGCLIISFSDKPDESSIPHVTRHRGKLPVHKAKTHATGVSIADQLRNL</sequence>
<comment type="caution">
    <text evidence="1">The sequence shown here is derived from an EMBL/GenBank/DDBJ whole genome shotgun (WGS) entry which is preliminary data.</text>
</comment>
<name>A0A6B0YX11_9CHLR</name>
<evidence type="ECO:0000313" key="1">
    <source>
        <dbReference type="EMBL" id="MXY95624.1"/>
    </source>
</evidence>